<keyword evidence="5" id="KW-1185">Reference proteome</keyword>
<feature type="chain" id="PRO_5034079882" evidence="3">
    <location>
        <begin position="22"/>
        <end position="448"/>
    </location>
</feature>
<dbReference type="InterPro" id="IPR036056">
    <property type="entry name" value="Fibrinogen-like_C"/>
</dbReference>
<evidence type="ECO:0000256" key="3">
    <source>
        <dbReference type="SAM" id="SignalP"/>
    </source>
</evidence>
<evidence type="ECO:0000313" key="5">
    <source>
        <dbReference type="Proteomes" id="UP000694844"/>
    </source>
</evidence>
<proteinExistence type="predicted"/>
<dbReference type="PROSITE" id="PS51406">
    <property type="entry name" value="FIBRINOGEN_C_2"/>
    <property type="match status" value="1"/>
</dbReference>
<dbReference type="InterPro" id="IPR002181">
    <property type="entry name" value="Fibrinogen_a/b/g_C_dom"/>
</dbReference>
<reference evidence="6" key="1">
    <citation type="submission" date="2025-08" db="UniProtKB">
        <authorList>
            <consortium name="RefSeq"/>
        </authorList>
    </citation>
    <scope>IDENTIFICATION</scope>
    <source>
        <tissue evidence="6">Whole sample</tissue>
    </source>
</reference>
<dbReference type="InterPro" id="IPR050373">
    <property type="entry name" value="Fibrinogen_C-term_domain"/>
</dbReference>
<dbReference type="Proteomes" id="UP000694844">
    <property type="component" value="Chromosome 7"/>
</dbReference>
<accession>A0A8B8ALG6</accession>
<dbReference type="SUPFAM" id="SSF56496">
    <property type="entry name" value="Fibrinogen C-terminal domain-like"/>
    <property type="match status" value="1"/>
</dbReference>
<evidence type="ECO:0000256" key="1">
    <source>
        <dbReference type="ARBA" id="ARBA00023157"/>
    </source>
</evidence>
<dbReference type="NCBIfam" id="NF040941">
    <property type="entry name" value="GGGWT_bact"/>
    <property type="match status" value="1"/>
</dbReference>
<dbReference type="Gene3D" id="3.90.215.10">
    <property type="entry name" value="Gamma Fibrinogen, chain A, domain 1"/>
    <property type="match status" value="1"/>
</dbReference>
<keyword evidence="1" id="KW-1015">Disulfide bond</keyword>
<feature type="signal peptide" evidence="3">
    <location>
        <begin position="1"/>
        <end position="21"/>
    </location>
</feature>
<dbReference type="SMART" id="SM00186">
    <property type="entry name" value="FBG"/>
    <property type="match status" value="1"/>
</dbReference>
<dbReference type="GO" id="GO:0005615">
    <property type="term" value="C:extracellular space"/>
    <property type="evidence" value="ECO:0007669"/>
    <property type="project" value="TreeGrafter"/>
</dbReference>
<organism evidence="5 6">
    <name type="scientific">Crassostrea virginica</name>
    <name type="common">Eastern oyster</name>
    <dbReference type="NCBI Taxonomy" id="6565"/>
    <lineage>
        <taxon>Eukaryota</taxon>
        <taxon>Metazoa</taxon>
        <taxon>Spiralia</taxon>
        <taxon>Lophotrochozoa</taxon>
        <taxon>Mollusca</taxon>
        <taxon>Bivalvia</taxon>
        <taxon>Autobranchia</taxon>
        <taxon>Pteriomorphia</taxon>
        <taxon>Ostreida</taxon>
        <taxon>Ostreoidea</taxon>
        <taxon>Ostreidae</taxon>
        <taxon>Crassostrea</taxon>
    </lineage>
</organism>
<dbReference type="InterPro" id="IPR014716">
    <property type="entry name" value="Fibrinogen_a/b/g_C_1"/>
</dbReference>
<dbReference type="GeneID" id="111102443"/>
<evidence type="ECO:0000259" key="4">
    <source>
        <dbReference type="PROSITE" id="PS51406"/>
    </source>
</evidence>
<gene>
    <name evidence="6" type="primary">LOC111102443</name>
</gene>
<dbReference type="PROSITE" id="PS00514">
    <property type="entry name" value="FIBRINOGEN_C_1"/>
    <property type="match status" value="1"/>
</dbReference>
<dbReference type="CDD" id="cd00087">
    <property type="entry name" value="FReD"/>
    <property type="match status" value="1"/>
</dbReference>
<evidence type="ECO:0000313" key="6">
    <source>
        <dbReference type="RefSeq" id="XP_022290894.1"/>
    </source>
</evidence>
<feature type="domain" description="Fibrinogen C-terminal" evidence="4">
    <location>
        <begin position="230"/>
        <end position="448"/>
    </location>
</feature>
<dbReference type="KEGG" id="cvn:111102443"/>
<keyword evidence="3" id="KW-0732">Signal</keyword>
<sequence>MVSFSSISTLVVLFTAFSVRGFLLNTNTSNHLLSSVQTTGYDANTIIYLFKKIDDLQLQIHQQSKTLEAQNKTIEAQSKTLEAQNKTMKAQTNVIQELLNITKQGPSAVSLSNDLSILKMYVRGMIDKYYELSNVSTNATNVLALKVNSMASSVRLITSSLTDQGNRMNTMDGEFQQQINSLNKSLISAVNRVLQDEKDIFSNCSSVSSTLSTLETNITDINDRIHSLESKTTFDVIDCSTILRRNPDKKGQDGVYTIYSGKNRYKTMYCDMTTEGGGWTVIQNRIDGSTDFYRTWKEYQEGFGNSSHNYWIGNDVIHLLTKNINQVLRVELQRFSGGKGYAEYSTFIVGDEQSKYKLTVAGYKGTIGDRLNYHNGMKFSTPDQDNDISDVSSCAQQFHGAWWYYDCYESNLNGKYMGPNVNNAMSMNWHWASAGESLKTSRMMIRFT</sequence>
<dbReference type="Pfam" id="PF00147">
    <property type="entry name" value="Fibrinogen_C"/>
    <property type="match status" value="1"/>
</dbReference>
<feature type="coiled-coil region" evidence="2">
    <location>
        <begin position="53"/>
        <end position="91"/>
    </location>
</feature>
<keyword evidence="2" id="KW-0175">Coiled coil</keyword>
<dbReference type="InterPro" id="IPR020837">
    <property type="entry name" value="Fibrinogen_CS"/>
</dbReference>
<dbReference type="RefSeq" id="XP_022290894.1">
    <property type="nucleotide sequence ID" value="XM_022435186.1"/>
</dbReference>
<name>A0A8B8ALG6_CRAVI</name>
<dbReference type="AlphaFoldDB" id="A0A8B8ALG6"/>
<dbReference type="PANTHER" id="PTHR19143">
    <property type="entry name" value="FIBRINOGEN/TENASCIN/ANGIOPOEITIN"/>
    <property type="match status" value="1"/>
</dbReference>
<protein>
    <submittedName>
        <fullName evidence="6">Angiopoietin-related protein 7-like isoform X1</fullName>
    </submittedName>
</protein>
<evidence type="ECO:0000256" key="2">
    <source>
        <dbReference type="SAM" id="Coils"/>
    </source>
</evidence>